<accession>A0ABV7INL1</accession>
<gene>
    <name evidence="2" type="ORF">ACFOD9_03020</name>
</gene>
<evidence type="ECO:0008006" key="4">
    <source>
        <dbReference type="Google" id="ProtNLM"/>
    </source>
</evidence>
<feature type="transmembrane region" description="Helical" evidence="1">
    <location>
        <begin position="246"/>
        <end position="266"/>
    </location>
</feature>
<evidence type="ECO:0000313" key="2">
    <source>
        <dbReference type="EMBL" id="MFC3173219.1"/>
    </source>
</evidence>
<evidence type="ECO:0000313" key="3">
    <source>
        <dbReference type="Proteomes" id="UP001595604"/>
    </source>
</evidence>
<feature type="transmembrane region" description="Helical" evidence="1">
    <location>
        <begin position="326"/>
        <end position="344"/>
    </location>
</feature>
<keyword evidence="1" id="KW-1133">Transmembrane helix</keyword>
<keyword evidence="1" id="KW-0812">Transmembrane</keyword>
<dbReference type="Proteomes" id="UP001595604">
    <property type="component" value="Unassembled WGS sequence"/>
</dbReference>
<organism evidence="2 3">
    <name type="scientific">Novosphingobium bradum</name>
    <dbReference type="NCBI Taxonomy" id="1737444"/>
    <lineage>
        <taxon>Bacteria</taxon>
        <taxon>Pseudomonadati</taxon>
        <taxon>Pseudomonadota</taxon>
        <taxon>Alphaproteobacteria</taxon>
        <taxon>Sphingomonadales</taxon>
        <taxon>Sphingomonadaceae</taxon>
        <taxon>Novosphingobium</taxon>
    </lineage>
</organism>
<dbReference type="EMBL" id="JBHRTQ010000003">
    <property type="protein sequence ID" value="MFC3173219.1"/>
    <property type="molecule type" value="Genomic_DNA"/>
</dbReference>
<name>A0ABV7INL1_9SPHN</name>
<evidence type="ECO:0000256" key="1">
    <source>
        <dbReference type="SAM" id="Phobius"/>
    </source>
</evidence>
<feature type="transmembrane region" description="Helical" evidence="1">
    <location>
        <begin position="123"/>
        <end position="145"/>
    </location>
</feature>
<feature type="transmembrane region" description="Helical" evidence="1">
    <location>
        <begin position="299"/>
        <end position="319"/>
    </location>
</feature>
<protein>
    <recommendedName>
        <fullName evidence="4">DUF2029 domain-containing protein</fullName>
    </recommendedName>
</protein>
<dbReference type="RefSeq" id="WP_379508606.1">
    <property type="nucleotide sequence ID" value="NZ_JBHRTQ010000003.1"/>
</dbReference>
<comment type="caution">
    <text evidence="2">The sequence shown here is derived from an EMBL/GenBank/DDBJ whole genome shotgun (WGS) entry which is preliminary data.</text>
</comment>
<reference evidence="3" key="1">
    <citation type="journal article" date="2019" name="Int. J. Syst. Evol. Microbiol.">
        <title>The Global Catalogue of Microorganisms (GCM) 10K type strain sequencing project: providing services to taxonomists for standard genome sequencing and annotation.</title>
        <authorList>
            <consortium name="The Broad Institute Genomics Platform"/>
            <consortium name="The Broad Institute Genome Sequencing Center for Infectious Disease"/>
            <person name="Wu L."/>
            <person name="Ma J."/>
        </authorList>
    </citation>
    <scope>NUCLEOTIDE SEQUENCE [LARGE SCALE GENOMIC DNA]</scope>
    <source>
        <strain evidence="3">KCTC 42984</strain>
    </source>
</reference>
<keyword evidence="1" id="KW-0472">Membrane</keyword>
<feature type="transmembrane region" description="Helical" evidence="1">
    <location>
        <begin position="211"/>
        <end position="239"/>
    </location>
</feature>
<keyword evidence="3" id="KW-1185">Reference proteome</keyword>
<proteinExistence type="predicted"/>
<sequence>MDTHDAGLVGLGSPATDARRRFDRYAAMPRAGARIVLALLAAFLVLAAIAPGYAPPPPPPPKVTLTDAAGHKVTRDDDNDLRLYRLINQRLARGDDYYVAATQEQRANSYPVAPGLTVRLPTLAMVTVALGPTGLIALQVVLFAAMMLANARRLGLEPGGESRRPMALALLMAGIASGLSARYNMLHEIWAGQLIALSFGLHRPQEGRWGAAWFAAAAALAVRELALPFVLLMAAWALWHRRWREGAAWAALIALFGAALMVHLHFAEAQIRPGDPVSPSWFVLKGIAGLMYKVNNSTLLSLFPVWLSGPLVVLALFGWTGWRSPMGEFGALLTFGYALAFMIAGRDNNFYWGIVITPLLFMGGGFLPYALPSLWRSAGLGRGGDRALA</sequence>
<feature type="transmembrane region" description="Helical" evidence="1">
    <location>
        <begin position="350"/>
        <end position="371"/>
    </location>
</feature>
<feature type="transmembrane region" description="Helical" evidence="1">
    <location>
        <begin position="31"/>
        <end position="54"/>
    </location>
</feature>